<dbReference type="NCBIfam" id="TIGR04256">
    <property type="entry name" value="GxxExxY"/>
    <property type="match status" value="1"/>
</dbReference>
<protein>
    <recommendedName>
        <fullName evidence="3">GxxExxY protein</fullName>
    </recommendedName>
</protein>
<dbReference type="PATRIC" id="fig|1263868.3.peg.3757"/>
<dbReference type="OrthoDB" id="9798792at2"/>
<dbReference type="Proteomes" id="UP000011996">
    <property type="component" value="Unassembled WGS sequence"/>
</dbReference>
<evidence type="ECO:0000313" key="1">
    <source>
        <dbReference type="EMBL" id="EMI25863.1"/>
    </source>
</evidence>
<dbReference type="EMBL" id="ANOF01000111">
    <property type="protein sequence ID" value="EMI25863.1"/>
    <property type="molecule type" value="Genomic_DNA"/>
</dbReference>
<evidence type="ECO:0008006" key="3">
    <source>
        <dbReference type="Google" id="ProtNLM"/>
    </source>
</evidence>
<comment type="caution">
    <text evidence="1">The sequence shown here is derived from an EMBL/GenBank/DDBJ whole genome shotgun (WGS) entry which is preliminary data.</text>
</comment>
<sequence length="123" mass="13655">MIDDRLDALTANINGCAFQVSNTLGCGFLEKVYENALAYELRKHGLDVIQQAPVKVHYEQVVVGEYSADLLLSNAVIVELKAVKEINAAFTAQCLNYLKATGLPICLLLNFGKPRVEIKRFRL</sequence>
<proteinExistence type="predicted"/>
<gene>
    <name evidence="1" type="ORF">RESH_03484</name>
</gene>
<reference evidence="1 2" key="1">
    <citation type="journal article" date="2013" name="Mar. Genomics">
        <title>Expression of sulfatases in Rhodopirellula baltica and the diversity of sulfatases in the genus Rhodopirellula.</title>
        <authorList>
            <person name="Wegner C.E."/>
            <person name="Richter-Heitmann T."/>
            <person name="Klindworth A."/>
            <person name="Klockow C."/>
            <person name="Richter M."/>
            <person name="Achstetter T."/>
            <person name="Glockner F.O."/>
            <person name="Harder J."/>
        </authorList>
    </citation>
    <scope>NUCLEOTIDE SEQUENCE [LARGE SCALE GENOMIC DNA]</scope>
    <source>
        <strain evidence="1 2">SH398</strain>
    </source>
</reference>
<name>M5S2M0_9BACT</name>
<organism evidence="1 2">
    <name type="scientific">Rhodopirellula europaea SH398</name>
    <dbReference type="NCBI Taxonomy" id="1263868"/>
    <lineage>
        <taxon>Bacteria</taxon>
        <taxon>Pseudomonadati</taxon>
        <taxon>Planctomycetota</taxon>
        <taxon>Planctomycetia</taxon>
        <taxon>Pirellulales</taxon>
        <taxon>Pirellulaceae</taxon>
        <taxon>Rhodopirellula</taxon>
    </lineage>
</organism>
<dbReference type="InterPro" id="IPR026350">
    <property type="entry name" value="GxxExxY"/>
</dbReference>
<accession>M5S2M0</accession>
<dbReference type="RefSeq" id="WP_008668099.1">
    <property type="nucleotide sequence ID" value="NZ_ANOF01000111.1"/>
</dbReference>
<dbReference type="STRING" id="1263868.RESH_03484"/>
<dbReference type="AlphaFoldDB" id="M5S2M0"/>
<evidence type="ECO:0000313" key="2">
    <source>
        <dbReference type="Proteomes" id="UP000011996"/>
    </source>
</evidence>
<dbReference type="Pfam" id="PF13366">
    <property type="entry name" value="PDDEXK_3"/>
    <property type="match status" value="1"/>
</dbReference>